<keyword evidence="4" id="KW-1185">Reference proteome</keyword>
<dbReference type="InterPro" id="IPR058788">
    <property type="entry name" value="ApnL_N"/>
</dbReference>
<dbReference type="AlphaFoldDB" id="A0A4Y8RSB7"/>
<evidence type="ECO:0000313" key="4">
    <source>
        <dbReference type="Proteomes" id="UP000298179"/>
    </source>
</evidence>
<evidence type="ECO:0000313" key="3">
    <source>
        <dbReference type="EMBL" id="TFF27230.1"/>
    </source>
</evidence>
<feature type="domain" description="D-apionate lactonase TIM barrel" evidence="2">
    <location>
        <begin position="252"/>
        <end position="540"/>
    </location>
</feature>
<feature type="domain" description="D-apionate lactonase N-terminal" evidence="1">
    <location>
        <begin position="6"/>
        <end position="229"/>
    </location>
</feature>
<reference evidence="3 4" key="1">
    <citation type="submission" date="2019-03" db="EMBL/GenBank/DDBJ databases">
        <title>Jiella endophytica sp. nov., a novel endophytic bacterium isolated from root of Ficus microcarpa Linn. f.</title>
        <authorList>
            <person name="Tuo L."/>
        </authorList>
    </citation>
    <scope>NUCLEOTIDE SEQUENCE [LARGE SCALE GENOMIC DNA]</scope>
    <source>
        <strain evidence="3 4">CBS5Q-3</strain>
    </source>
</reference>
<dbReference type="EMBL" id="SOZD01000001">
    <property type="protein sequence ID" value="TFF27230.1"/>
    <property type="molecule type" value="Genomic_DNA"/>
</dbReference>
<dbReference type="Pfam" id="PF25837">
    <property type="entry name" value="Apionate_lact_N"/>
    <property type="match status" value="1"/>
</dbReference>
<sequence>MSGLAALYGTDEPPEDRRRYQLGPVSFELCGGAVRYLSVNGNELVRRIAFLARDRDWGTLAPTLGPVEEDADKKRLRLAISMRFENGDAGLDTRLTLTLRPEGLDFEAEGIATGDFETNRAGFTILHPITGQAGAPVTVVHSDGVAEEGTFPEAIAPWQPFMDIAAITHHVGGLSCTCRLEGDVFEMEDQRQWGDASFKTYNRPLALPWPYRIGDGETIRQAVRLSWQEEKRAPTTVRSSPAMADAGFPETAILVTPAHARRAIERLDEIRAIGPQRLLCHVDASRGDLAGQFAALAKLQDAAPGYLYDLEMIADFGDDPDADPAGPLRAYASAMRDAGLRPASVMVCPSVDRQSTPPGSAWPACPPLDLIHAAARKAFGAPLMGGGMASFFPEFNRKRPPVTHLDFVSHSLCPIVHDAGDLAVMETLEAVPQIARSARAIIGERPYRIGPATIAMRQNPYGARTIPNPEGRRVPMADDDPRHRARFGAAYVLGLAAALAPEGIAVWTPGELYGPRGLVRDDGGWHPLTHVVAALAACAGVSVAQATVGEGLAKLVLGERRFTANLTDAALRGLEPYGWSGEGT</sequence>
<evidence type="ECO:0000259" key="1">
    <source>
        <dbReference type="Pfam" id="PF25837"/>
    </source>
</evidence>
<dbReference type="Proteomes" id="UP000298179">
    <property type="component" value="Unassembled WGS sequence"/>
</dbReference>
<comment type="caution">
    <text evidence="3">The sequence shown here is derived from an EMBL/GenBank/DDBJ whole genome shotgun (WGS) entry which is preliminary data.</text>
</comment>
<name>A0A4Y8RSB7_9HYPH</name>
<accession>A0A4Y8RSB7</accession>
<dbReference type="RefSeq" id="WP_134759641.1">
    <property type="nucleotide sequence ID" value="NZ_SOZD01000001.1"/>
</dbReference>
<proteinExistence type="predicted"/>
<evidence type="ECO:0000259" key="2">
    <source>
        <dbReference type="Pfam" id="PF25838"/>
    </source>
</evidence>
<protein>
    <submittedName>
        <fullName evidence="3">Uncharacterized protein</fullName>
    </submittedName>
</protein>
<dbReference type="OrthoDB" id="931854at2"/>
<dbReference type="Pfam" id="PF25838">
    <property type="entry name" value="Apionate_lact_M"/>
    <property type="match status" value="1"/>
</dbReference>
<gene>
    <name evidence="3" type="ORF">E3C22_01760</name>
</gene>
<dbReference type="InterPro" id="IPR058787">
    <property type="entry name" value="ApnL_M"/>
</dbReference>
<organism evidence="3 4">
    <name type="scientific">Jiella endophytica</name>
    <dbReference type="NCBI Taxonomy" id="2558362"/>
    <lineage>
        <taxon>Bacteria</taxon>
        <taxon>Pseudomonadati</taxon>
        <taxon>Pseudomonadota</taxon>
        <taxon>Alphaproteobacteria</taxon>
        <taxon>Hyphomicrobiales</taxon>
        <taxon>Aurantimonadaceae</taxon>
        <taxon>Jiella</taxon>
    </lineage>
</organism>